<dbReference type="AlphaFoldDB" id="A0A1M2V559"/>
<feature type="compositionally biased region" description="Basic and acidic residues" evidence="1">
    <location>
        <begin position="25"/>
        <end position="42"/>
    </location>
</feature>
<feature type="region of interest" description="Disordered" evidence="1">
    <location>
        <begin position="1"/>
        <end position="48"/>
    </location>
</feature>
<feature type="compositionally biased region" description="Polar residues" evidence="1">
    <location>
        <begin position="470"/>
        <end position="480"/>
    </location>
</feature>
<feature type="compositionally biased region" description="Polar residues" evidence="1">
    <location>
        <begin position="575"/>
        <end position="592"/>
    </location>
</feature>
<feature type="compositionally biased region" description="Polar residues" evidence="1">
    <location>
        <begin position="635"/>
        <end position="653"/>
    </location>
</feature>
<feature type="region of interest" description="Disordered" evidence="1">
    <location>
        <begin position="763"/>
        <end position="832"/>
    </location>
</feature>
<feature type="compositionally biased region" description="Low complexity" evidence="1">
    <location>
        <begin position="368"/>
        <end position="377"/>
    </location>
</feature>
<reference evidence="2 3" key="1">
    <citation type="submission" date="2016-10" db="EMBL/GenBank/DDBJ databases">
        <title>Genome sequence of the basidiomycete white-rot fungus Trametes pubescens.</title>
        <authorList>
            <person name="Makela M.R."/>
            <person name="Granchi Z."/>
            <person name="Peng M."/>
            <person name="De Vries R.P."/>
            <person name="Grigoriev I."/>
            <person name="Riley R."/>
            <person name="Hilden K."/>
        </authorList>
    </citation>
    <scope>NUCLEOTIDE SEQUENCE [LARGE SCALE GENOMIC DNA]</scope>
    <source>
        <strain evidence="2 3">FBCC735</strain>
    </source>
</reference>
<feature type="compositionally biased region" description="Basic and acidic residues" evidence="1">
    <location>
        <begin position="524"/>
        <end position="548"/>
    </location>
</feature>
<feature type="region of interest" description="Disordered" evidence="1">
    <location>
        <begin position="429"/>
        <end position="658"/>
    </location>
</feature>
<feature type="compositionally biased region" description="Low complexity" evidence="1">
    <location>
        <begin position="777"/>
        <end position="804"/>
    </location>
</feature>
<feature type="compositionally biased region" description="Low complexity" evidence="1">
    <location>
        <begin position="611"/>
        <end position="620"/>
    </location>
</feature>
<evidence type="ECO:0000313" key="2">
    <source>
        <dbReference type="EMBL" id="OJT02711.1"/>
    </source>
</evidence>
<evidence type="ECO:0000256" key="1">
    <source>
        <dbReference type="SAM" id="MobiDB-lite"/>
    </source>
</evidence>
<feature type="compositionally biased region" description="Pro residues" evidence="1">
    <location>
        <begin position="343"/>
        <end position="355"/>
    </location>
</feature>
<dbReference type="OrthoDB" id="3231532at2759"/>
<sequence length="832" mass="90473">MASEAPQGRTKQRSKSFLGRKHTKKHDDPPAKQRSATDHGQYDPRGGSLDVYEKEQENARPHFNPFAFSIIPDPLNELPTWYHREVEFATASAVQFRIRYPLHNPVGPRWYRNHHLLAPTKDDGTTQGRLLRRQSAMAPSMTSLPSLQPSMQKVKRGSVLGRLVKRFSVMRKPDKSTTATGTEWQHFASADNSRLPTPISPLPPDGDHRASSRMSKSPDPVRRVPAPSIDANPGPQDSIRAPSRRSSGSSVHEFMTSGRLTIANPDEPWGSGGNTPLEEDHAHPPTIQEETTPRPMSRENLPLPEVPRTDSPQPLEESVRLSRPYSTQLVDNGPVFRDSHPPMSSPPLPELPLPTPATVLQSLPEPSPADSSTAPSTIVPPSPSPAPAQIQELPHEGVQPAPSVIPMPSVEDFALARASMFVNPPTPYTTPLAIPTTVAEASEPSPSKRVDRSPTKSKDTKDGTVRSKASIGSQSRQTETFKLIRSPSGNIKQAGEVIMGMGEQWEVVGSPGEPSSSTKKSKSKDRERSKSSEPEPARRRESKRRDTITEEPETETRHKRHPSNSGREKAPSPDYSRSTQTPIIPERVTSTKTARRSSTLKKPRNDESKVAKSSSAPSPVTLSPAPAPHGHERQGSAQTSTRPNSELHSSADYSSMKAKDAWEMERLWKARSMAYGPDGMPVVSTPATIGSDSRPSTFISTELQRVSSIPSVTAVADMQRASSSPPAPAAQMHGSSHTYVVVQTPYQGAQGQAASYTQFASASTPILYPPGSPPSHPQGSPTHQYYKQSSSNSPPLRNSLSHNPLPEPPRLSSYQPAPLPPSLAGSWTGTSP</sequence>
<dbReference type="STRING" id="154538.A0A1M2V559"/>
<proteinExistence type="predicted"/>
<keyword evidence="3" id="KW-1185">Reference proteome</keyword>
<feature type="compositionally biased region" description="Basic residues" evidence="1">
    <location>
        <begin position="593"/>
        <end position="602"/>
    </location>
</feature>
<name>A0A1M2V559_TRAPU</name>
<feature type="region of interest" description="Disordered" evidence="1">
    <location>
        <begin position="171"/>
        <end position="392"/>
    </location>
</feature>
<evidence type="ECO:0000313" key="3">
    <source>
        <dbReference type="Proteomes" id="UP000184267"/>
    </source>
</evidence>
<feature type="compositionally biased region" description="Basic and acidic residues" evidence="1">
    <location>
        <begin position="446"/>
        <end position="465"/>
    </location>
</feature>
<dbReference type="OMA" id="WYHREVE"/>
<feature type="compositionally biased region" description="Pro residues" evidence="1">
    <location>
        <begin position="767"/>
        <end position="776"/>
    </location>
</feature>
<gene>
    <name evidence="2" type="ORF">TRAPUB_6705</name>
</gene>
<organism evidence="2 3">
    <name type="scientific">Trametes pubescens</name>
    <name type="common">White-rot fungus</name>
    <dbReference type="NCBI Taxonomy" id="154538"/>
    <lineage>
        <taxon>Eukaryota</taxon>
        <taxon>Fungi</taxon>
        <taxon>Dikarya</taxon>
        <taxon>Basidiomycota</taxon>
        <taxon>Agaricomycotina</taxon>
        <taxon>Agaricomycetes</taxon>
        <taxon>Polyporales</taxon>
        <taxon>Polyporaceae</taxon>
        <taxon>Trametes</taxon>
    </lineage>
</organism>
<protein>
    <submittedName>
        <fullName evidence="2">Uncharacterized protein</fullName>
    </submittedName>
</protein>
<dbReference type="EMBL" id="MNAD01001650">
    <property type="protein sequence ID" value="OJT02711.1"/>
    <property type="molecule type" value="Genomic_DNA"/>
</dbReference>
<comment type="caution">
    <text evidence="2">The sequence shown here is derived from an EMBL/GenBank/DDBJ whole genome shotgun (WGS) entry which is preliminary data.</text>
</comment>
<accession>A0A1M2V559</accession>
<dbReference type="Proteomes" id="UP000184267">
    <property type="component" value="Unassembled WGS sequence"/>
</dbReference>
<feature type="compositionally biased region" description="Basic residues" evidence="1">
    <location>
        <begin position="10"/>
        <end position="24"/>
    </location>
</feature>